<feature type="domain" description="HAT C-terminal dimerisation" evidence="4">
    <location>
        <begin position="767"/>
        <end position="826"/>
    </location>
</feature>
<keyword evidence="3" id="KW-0732">Signal</keyword>
<dbReference type="Proteomes" id="UP001151699">
    <property type="component" value="Chromosome B"/>
</dbReference>
<accession>A0A9Q0S576</accession>
<feature type="signal peptide" evidence="3">
    <location>
        <begin position="1"/>
        <end position="16"/>
    </location>
</feature>
<dbReference type="Pfam" id="PF05699">
    <property type="entry name" value="Dimer_Tnp_hAT"/>
    <property type="match status" value="1"/>
</dbReference>
<keyword evidence="6" id="KW-1185">Reference proteome</keyword>
<organism evidence="5 6">
    <name type="scientific">Pseudolycoriella hygida</name>
    <dbReference type="NCBI Taxonomy" id="35572"/>
    <lineage>
        <taxon>Eukaryota</taxon>
        <taxon>Metazoa</taxon>
        <taxon>Ecdysozoa</taxon>
        <taxon>Arthropoda</taxon>
        <taxon>Hexapoda</taxon>
        <taxon>Insecta</taxon>
        <taxon>Pterygota</taxon>
        <taxon>Neoptera</taxon>
        <taxon>Endopterygota</taxon>
        <taxon>Diptera</taxon>
        <taxon>Nematocera</taxon>
        <taxon>Sciaroidea</taxon>
        <taxon>Sciaridae</taxon>
        <taxon>Pseudolycoriella</taxon>
    </lineage>
</organism>
<dbReference type="PANTHER" id="PTHR23272:SF161">
    <property type="entry name" value="ZINC FINGER BED DOMAIN-CONTAINING PROTEIN RICESLEEPER 1-LIKE"/>
    <property type="match status" value="1"/>
</dbReference>
<keyword evidence="2" id="KW-0812">Transmembrane</keyword>
<reference evidence="5" key="1">
    <citation type="submission" date="2022-07" db="EMBL/GenBank/DDBJ databases">
        <authorList>
            <person name="Trinca V."/>
            <person name="Uliana J.V.C."/>
            <person name="Torres T.T."/>
            <person name="Ward R.J."/>
            <person name="Monesi N."/>
        </authorList>
    </citation>
    <scope>NUCLEOTIDE SEQUENCE</scope>
    <source>
        <strain evidence="5">HSMRA1968</strain>
        <tissue evidence="5">Whole embryos</tissue>
    </source>
</reference>
<dbReference type="GO" id="GO:0046983">
    <property type="term" value="F:protein dimerization activity"/>
    <property type="evidence" value="ECO:0007669"/>
    <property type="project" value="InterPro"/>
</dbReference>
<feature type="region of interest" description="Disordered" evidence="1">
    <location>
        <begin position="24"/>
        <end position="66"/>
    </location>
</feature>
<dbReference type="InterPro" id="IPR008906">
    <property type="entry name" value="HATC_C_dom"/>
</dbReference>
<dbReference type="AlphaFoldDB" id="A0A9Q0S576"/>
<proteinExistence type="predicted"/>
<feature type="transmembrane region" description="Helical" evidence="2">
    <location>
        <begin position="524"/>
        <end position="544"/>
    </location>
</feature>
<dbReference type="InterPro" id="IPR012337">
    <property type="entry name" value="RNaseH-like_sf"/>
</dbReference>
<evidence type="ECO:0000256" key="1">
    <source>
        <dbReference type="SAM" id="MobiDB-lite"/>
    </source>
</evidence>
<comment type="caution">
    <text evidence="5">The sequence shown here is derived from an EMBL/GenBank/DDBJ whole genome shotgun (WGS) entry which is preliminary data.</text>
</comment>
<evidence type="ECO:0000256" key="3">
    <source>
        <dbReference type="SAM" id="SignalP"/>
    </source>
</evidence>
<feature type="chain" id="PRO_5040186298" description="HAT C-terminal dimerisation domain-containing protein" evidence="3">
    <location>
        <begin position="17"/>
        <end position="840"/>
    </location>
</feature>
<evidence type="ECO:0000313" key="6">
    <source>
        <dbReference type="Proteomes" id="UP001151699"/>
    </source>
</evidence>
<feature type="compositionally biased region" description="Polar residues" evidence="1">
    <location>
        <begin position="52"/>
        <end position="66"/>
    </location>
</feature>
<name>A0A9Q0S576_9DIPT</name>
<dbReference type="SUPFAM" id="SSF53098">
    <property type="entry name" value="Ribonuclease H-like"/>
    <property type="match status" value="1"/>
</dbReference>
<keyword evidence="2" id="KW-0472">Membrane</keyword>
<feature type="transmembrane region" description="Helical" evidence="2">
    <location>
        <begin position="471"/>
        <end position="488"/>
    </location>
</feature>
<dbReference type="EMBL" id="WJQU01000002">
    <property type="protein sequence ID" value="KAJ6643740.1"/>
    <property type="molecule type" value="Genomic_DNA"/>
</dbReference>
<dbReference type="PANTHER" id="PTHR23272">
    <property type="entry name" value="BED FINGER-RELATED"/>
    <property type="match status" value="1"/>
</dbReference>
<evidence type="ECO:0000259" key="4">
    <source>
        <dbReference type="Pfam" id="PF05699"/>
    </source>
</evidence>
<sequence>MFKLILLLTIFAVTIARSVNNEESHSTSTESTFVNPTFIERPKSAGDKHSPIKSNSTESRNNGSNSEKSKIYLFDKFRPLLFTTPRPVFDNVTHVVIVAINSTVNYNAGIIQTVNNITAGMGPASRMSCTLCVWPIAALHHVADKILTLSAQPSFVNLSLFICQLFVSGKFRMVYILHFPDTFDDRWNGALHSTCPLQIPSMFIDITAPGAFHLNRNESTDQILQLIFLSHGHLIKHSTFFGRINELSTFYRVFVCSTSKDITFGLAFLKVLKRLVNVDSSSLLLIYNVVRDEITPHHFSTNLIGNLNVRQLRDIPRSKTEYLFDYALGEKAFTQLLGVAYVNGTTAAFKFIEMCANYFYMVMKLNYLDVAYWYTEPHAPTDVKIGHRFRKRTPRPIYKEFTNTAEMLDNETMQHVRMYPAVELHISYAGDRFDKKSIIYPYEMLPIQAIFLYGSDFSRQPTQQGFDIRNYWLLFVQIACGGIFLFILRRRDNIPSDFSINFLELHGIIYGGANIRAKHKYERIFFSIALIGSFFIISLILSFYSMRSIVFLRHEKVDSFAKVAQRDVDFYITHALTQHKDSIALMLKFVHSLGKDVDIIPEHLEIFWFSMQCRLMKLMNKWNECILCASSVWKHGVFGQSHEKKACVDRPEWLVNAARNGWEKLKKYYPTSDGLVHIVATDPRYKLVWYKAIGWPKQWIDNARRLVTELYKTKYLPTYSNKDLDNNGIQAKPTPPKTTDNTHHSLFGDLVSQQMSTYQRISANDDLKRYLAENVVDPDMLIKERTGINGVLGWWKIHEKEYPIVAAMAKDFLAISGTGIPVEEIFWFAVQADEVDEKME</sequence>
<dbReference type="OrthoDB" id="8067060at2759"/>
<evidence type="ECO:0000313" key="5">
    <source>
        <dbReference type="EMBL" id="KAJ6643740.1"/>
    </source>
</evidence>
<gene>
    <name evidence="5" type="ORF">Bhyg_08705</name>
</gene>
<evidence type="ECO:0000256" key="2">
    <source>
        <dbReference type="SAM" id="Phobius"/>
    </source>
</evidence>
<feature type="compositionally biased region" description="Basic and acidic residues" evidence="1">
    <location>
        <begin position="40"/>
        <end position="50"/>
    </location>
</feature>
<keyword evidence="2" id="KW-1133">Transmembrane helix</keyword>
<protein>
    <recommendedName>
        <fullName evidence="4">HAT C-terminal dimerisation domain-containing protein</fullName>
    </recommendedName>
</protein>